<dbReference type="Pfam" id="PF23658">
    <property type="entry name" value="PDZ_CPAF_rel"/>
    <property type="match status" value="1"/>
</dbReference>
<dbReference type="OrthoDB" id="27214at2759"/>
<feature type="domain" description="Tail specific protease" evidence="3">
    <location>
        <begin position="387"/>
        <end position="450"/>
    </location>
</feature>
<proteinExistence type="predicted"/>
<dbReference type="InterPro" id="IPR029045">
    <property type="entry name" value="ClpP/crotonase-like_dom_sf"/>
</dbReference>
<dbReference type="InterPro" id="IPR056186">
    <property type="entry name" value="PDZ_CPAF-rel"/>
</dbReference>
<evidence type="ECO:0000256" key="1">
    <source>
        <dbReference type="SAM" id="MobiDB-lite"/>
    </source>
</evidence>
<dbReference type="Pfam" id="PF03572">
    <property type="entry name" value="Peptidase_S41"/>
    <property type="match status" value="1"/>
</dbReference>
<dbReference type="GO" id="GO:0008236">
    <property type="term" value="F:serine-type peptidase activity"/>
    <property type="evidence" value="ECO:0007669"/>
    <property type="project" value="InterPro"/>
</dbReference>
<evidence type="ECO:0000259" key="4">
    <source>
        <dbReference type="Pfam" id="PF23658"/>
    </source>
</evidence>
<reference evidence="5 6" key="1">
    <citation type="journal article" date="2018" name="Front. Microbiol.">
        <title>Genome-Wide Analysis of Corynespora cassiicola Leaf Fall Disease Putative Effectors.</title>
        <authorList>
            <person name="Lopez D."/>
            <person name="Ribeiro S."/>
            <person name="Label P."/>
            <person name="Fumanal B."/>
            <person name="Venisse J.S."/>
            <person name="Kohler A."/>
            <person name="de Oliveira R.R."/>
            <person name="Labutti K."/>
            <person name="Lipzen A."/>
            <person name="Lail K."/>
            <person name="Bauer D."/>
            <person name="Ohm R.A."/>
            <person name="Barry K.W."/>
            <person name="Spatafora J."/>
            <person name="Grigoriev I.V."/>
            <person name="Martin F.M."/>
            <person name="Pujade-Renaud V."/>
        </authorList>
    </citation>
    <scope>NUCLEOTIDE SEQUENCE [LARGE SCALE GENOMIC DNA]</scope>
    <source>
        <strain evidence="5 6">Philippines</strain>
    </source>
</reference>
<gene>
    <name evidence="5" type="ORF">BS50DRAFT_609174</name>
</gene>
<organism evidence="5 6">
    <name type="scientific">Corynespora cassiicola Philippines</name>
    <dbReference type="NCBI Taxonomy" id="1448308"/>
    <lineage>
        <taxon>Eukaryota</taxon>
        <taxon>Fungi</taxon>
        <taxon>Dikarya</taxon>
        <taxon>Ascomycota</taxon>
        <taxon>Pezizomycotina</taxon>
        <taxon>Dothideomycetes</taxon>
        <taxon>Pleosporomycetidae</taxon>
        <taxon>Pleosporales</taxon>
        <taxon>Corynesporascaceae</taxon>
        <taxon>Corynespora</taxon>
    </lineage>
</organism>
<dbReference type="InterPro" id="IPR052766">
    <property type="entry name" value="S41A_metabolite_peptidase"/>
</dbReference>
<dbReference type="STRING" id="1448308.A0A2T2NTW1"/>
<dbReference type="EMBL" id="KZ678133">
    <property type="protein sequence ID" value="PSN68882.1"/>
    <property type="molecule type" value="Genomic_DNA"/>
</dbReference>
<feature type="chain" id="PRO_5015461612" evidence="2">
    <location>
        <begin position="18"/>
        <end position="797"/>
    </location>
</feature>
<accession>A0A2T2NTW1</accession>
<feature type="region of interest" description="Disordered" evidence="1">
    <location>
        <begin position="726"/>
        <end position="773"/>
    </location>
</feature>
<feature type="signal peptide" evidence="2">
    <location>
        <begin position="1"/>
        <end position="17"/>
    </location>
</feature>
<evidence type="ECO:0000259" key="3">
    <source>
        <dbReference type="Pfam" id="PF03572"/>
    </source>
</evidence>
<dbReference type="Gene3D" id="3.90.226.10">
    <property type="entry name" value="2-enoyl-CoA Hydratase, Chain A, domain 1"/>
    <property type="match status" value="1"/>
</dbReference>
<evidence type="ECO:0000256" key="2">
    <source>
        <dbReference type="SAM" id="SignalP"/>
    </source>
</evidence>
<dbReference type="AlphaFoldDB" id="A0A2T2NTW1"/>
<dbReference type="PANTHER" id="PTHR37049">
    <property type="entry name" value="PEPTIDASE S41 FAMILY PROTEIN"/>
    <property type="match status" value="1"/>
</dbReference>
<evidence type="ECO:0000313" key="5">
    <source>
        <dbReference type="EMBL" id="PSN68882.1"/>
    </source>
</evidence>
<name>A0A2T2NTW1_CORCC</name>
<dbReference type="InterPro" id="IPR005151">
    <property type="entry name" value="Tail-specific_protease"/>
</dbReference>
<dbReference type="SUPFAM" id="SSF52096">
    <property type="entry name" value="ClpP/crotonase"/>
    <property type="match status" value="1"/>
</dbReference>
<feature type="region of interest" description="Disordered" evidence="1">
    <location>
        <begin position="292"/>
        <end position="356"/>
    </location>
</feature>
<evidence type="ECO:0000313" key="6">
    <source>
        <dbReference type="Proteomes" id="UP000240883"/>
    </source>
</evidence>
<keyword evidence="6" id="KW-1185">Reference proteome</keyword>
<dbReference type="Proteomes" id="UP000240883">
    <property type="component" value="Unassembled WGS sequence"/>
</dbReference>
<protein>
    <submittedName>
        <fullName evidence="5">Uncharacterized protein</fullName>
    </submittedName>
</protein>
<feature type="domain" description="CPAF-like PDZ" evidence="4">
    <location>
        <begin position="153"/>
        <end position="268"/>
    </location>
</feature>
<dbReference type="GO" id="GO:0006508">
    <property type="term" value="P:proteolysis"/>
    <property type="evidence" value="ECO:0007669"/>
    <property type="project" value="InterPro"/>
</dbReference>
<dbReference type="PANTHER" id="PTHR37049:SF4">
    <property type="entry name" value="RHODANESE DOMAIN-CONTAINING PROTEIN"/>
    <property type="match status" value="1"/>
</dbReference>
<keyword evidence="2" id="KW-0732">Signal</keyword>
<sequence>MFAESLLVVSAAALVAAQSETTSASGSTPTGTTGASGEPCAVVAEYETTSSFVPAQFAYECLQSVPVDQAGNSALIDELKVLWQWQSEYGYLKNTPEDWEYGNLDIDAELDNIKNNLGSFASELDVQIALQNITTKTGNYHFNYQPDILQVFSWERDIGVVSLSEDGKQLPKLYTNYDAQALSSGENVSEITQINGQDPYDYLKRLGEWEQYLDTDGRINTLLYKGDTDMWGSFARHTAYDGPSTNFTFANGSTLDVDNWAQINYPFDGVSDGESFFEQFCTGSIISASFGANTKDKENDDEEEDDAPKPSLIFPDRLGPHAHIPHSGKAQLYYPGRLGPQPHIPHSTYHRRNKRQSDSFDNYPTAVIEAESGAVAGYFLSGTGYEDVAVLKIITFSPDGDDTGNEFQSVIRTFLSECESQQKTKLIIDLRENGGGATHLLLDAFMQLFPEMEPFSGQRYRITPQFSSIGDSVEEIYKSPDLLEQYELGTLSYLNDTFRYWSYWNFRNAQGENFDSWDEFNGPLNFNSDSFTQTMRYNYSNNDITSIRVEDFYFVNGTRPTIFSPENVLMYTDALCGSSCASFHEELKNIAGVHSVTVGGRPENRPIQAVTGTKGGEVVPVYFFPLYASTMINVTEVLRGGTFNVDAVEPTANASQVMLRAGNGQSRLQSQDQVRKGEKEGVPLQFIYEAADCKVFYTAESWVDPDAAWKQAWDAFADDSKCVEGSTKHASSISGGYKPYGPGALKAEDEPEGEEGSQSGGGSGGGNGEGEEDAAAGLRASAAMMSLVVAVVVALLL</sequence>
<feature type="compositionally biased region" description="Gly residues" evidence="1">
    <location>
        <begin position="758"/>
        <end position="768"/>
    </location>
</feature>